<dbReference type="SUPFAM" id="SSF53223">
    <property type="entry name" value="Aminoacid dehydrogenase-like, N-terminal domain"/>
    <property type="match status" value="1"/>
</dbReference>
<accession>A0ABR7Z2F3</accession>
<feature type="domain" description="Shikimate dehydrogenase substrate binding N-terminal" evidence="3">
    <location>
        <begin position="26"/>
        <end position="93"/>
    </location>
</feature>
<dbReference type="Gene3D" id="3.40.50.10860">
    <property type="entry name" value="Leucine Dehydrogenase, chain A, domain 1"/>
    <property type="match status" value="1"/>
</dbReference>
<proteinExistence type="predicted"/>
<reference evidence="4 5" key="1">
    <citation type="journal article" date="2020" name="Insects">
        <title>Bacteria Belonging to Pseudomonas typographi sp. nov. from the Bark Beetle Ips typographus Have Genomic Potential to Aid in the Host Ecology.</title>
        <authorList>
            <person name="Peral-Aranega E."/>
            <person name="Saati-Santamaria Z."/>
            <person name="Kolarik M."/>
            <person name="Rivas R."/>
            <person name="Garcia-Fraile P."/>
        </authorList>
    </citation>
    <scope>NUCLEOTIDE SEQUENCE [LARGE SCALE GENOMIC DNA]</scope>
    <source>
        <strain evidence="4 5">CA3A</strain>
    </source>
</reference>
<dbReference type="PANTHER" id="PTHR21089">
    <property type="entry name" value="SHIKIMATE DEHYDROGENASE"/>
    <property type="match status" value="1"/>
</dbReference>
<dbReference type="Proteomes" id="UP000805841">
    <property type="component" value="Unassembled WGS sequence"/>
</dbReference>
<dbReference type="InterPro" id="IPR022893">
    <property type="entry name" value="Shikimate_DH_fam"/>
</dbReference>
<keyword evidence="2" id="KW-0560">Oxidoreductase</keyword>
<dbReference type="Pfam" id="PF08501">
    <property type="entry name" value="Shikimate_dh_N"/>
    <property type="match status" value="1"/>
</dbReference>
<dbReference type="NCBIfam" id="NF009202">
    <property type="entry name" value="PRK12550.1"/>
    <property type="match status" value="1"/>
</dbReference>
<dbReference type="PANTHER" id="PTHR21089:SF9">
    <property type="entry name" value="SHIKIMATE DEHYDROGENASE-LIKE PROTEIN HI_0607"/>
    <property type="match status" value="1"/>
</dbReference>
<comment type="caution">
    <text evidence="4">The sequence shown here is derived from an EMBL/GenBank/DDBJ whole genome shotgun (WGS) entry which is preliminary data.</text>
</comment>
<keyword evidence="1" id="KW-0521">NADP</keyword>
<dbReference type="SUPFAM" id="SSF51735">
    <property type="entry name" value="NAD(P)-binding Rossmann-fold domains"/>
    <property type="match status" value="1"/>
</dbReference>
<evidence type="ECO:0000313" key="4">
    <source>
        <dbReference type="EMBL" id="MBD1599597.1"/>
    </source>
</evidence>
<sequence length="273" mass="28860">MLKVPDKDTQLCISLAGRPGNFGTRFHNFLYGRLNLNYLYKAFTTHDLPAAICGIRALGIRGCAVSMPFKEASIALVDELDPSAAAIASINTIVNDGGYLRAYNTDYLAIRQLLQRPGLDPAMPFALQGSGGMAKAVACALRDAAFRRGTLVARNGQAGPALAQRCGYHWQPTLGALRPALLVNVTPLGMAGGPDADALAFEAAAVEAADWVFDVVALPARTPVVQLAERLGKPAITGLDVATLQALEQFVLYTGVRPAQALVEEAVAFARAV</sequence>
<dbReference type="CDD" id="cd01065">
    <property type="entry name" value="NAD_bind_Shikimate_DH"/>
    <property type="match status" value="1"/>
</dbReference>
<dbReference type="RefSeq" id="WP_190421146.1">
    <property type="nucleotide sequence ID" value="NZ_JAAOCA010000014.1"/>
</dbReference>
<dbReference type="InterPro" id="IPR046346">
    <property type="entry name" value="Aminoacid_DH-like_N_sf"/>
</dbReference>
<evidence type="ECO:0000259" key="3">
    <source>
        <dbReference type="Pfam" id="PF08501"/>
    </source>
</evidence>
<evidence type="ECO:0000313" key="5">
    <source>
        <dbReference type="Proteomes" id="UP000805841"/>
    </source>
</evidence>
<evidence type="ECO:0000256" key="2">
    <source>
        <dbReference type="ARBA" id="ARBA00023002"/>
    </source>
</evidence>
<keyword evidence="5" id="KW-1185">Reference proteome</keyword>
<name>A0ABR7Z2F3_9PSED</name>
<dbReference type="Gene3D" id="3.40.50.720">
    <property type="entry name" value="NAD(P)-binding Rossmann-like Domain"/>
    <property type="match status" value="1"/>
</dbReference>
<gene>
    <name evidence="4" type="ORF">HAQ05_12895</name>
</gene>
<dbReference type="EMBL" id="JAAOCA010000014">
    <property type="protein sequence ID" value="MBD1599597.1"/>
    <property type="molecule type" value="Genomic_DNA"/>
</dbReference>
<evidence type="ECO:0000256" key="1">
    <source>
        <dbReference type="ARBA" id="ARBA00022857"/>
    </source>
</evidence>
<protein>
    <submittedName>
        <fullName evidence="4">Shikimate 5-dehydrogenase</fullName>
    </submittedName>
</protein>
<organism evidence="4 5">
    <name type="scientific">Pseudomonas typographi</name>
    <dbReference type="NCBI Taxonomy" id="2715964"/>
    <lineage>
        <taxon>Bacteria</taxon>
        <taxon>Pseudomonadati</taxon>
        <taxon>Pseudomonadota</taxon>
        <taxon>Gammaproteobacteria</taxon>
        <taxon>Pseudomonadales</taxon>
        <taxon>Pseudomonadaceae</taxon>
        <taxon>Pseudomonas</taxon>
    </lineage>
</organism>
<dbReference type="InterPro" id="IPR013708">
    <property type="entry name" value="Shikimate_DH-bd_N"/>
</dbReference>
<dbReference type="InterPro" id="IPR036291">
    <property type="entry name" value="NAD(P)-bd_dom_sf"/>
</dbReference>